<dbReference type="RefSeq" id="WP_200379603.1">
    <property type="nucleotide sequence ID" value="NZ_NRRU01000083.1"/>
</dbReference>
<dbReference type="Gene3D" id="1.10.1660.10">
    <property type="match status" value="1"/>
</dbReference>
<dbReference type="EMBL" id="NRRU01000083">
    <property type="protein sequence ID" value="MBK1714840.1"/>
    <property type="molecule type" value="Genomic_DNA"/>
</dbReference>
<comment type="caution">
    <text evidence="1">The sequence shown here is derived from an EMBL/GenBank/DDBJ whole genome shotgun (WGS) entry which is preliminary data.</text>
</comment>
<evidence type="ECO:0000313" key="2">
    <source>
        <dbReference type="Proteomes" id="UP001041814"/>
    </source>
</evidence>
<name>A0ABS1E1M8_RUBGE</name>
<reference evidence="1" key="1">
    <citation type="submission" date="2017-08" db="EMBL/GenBank/DDBJ databases">
        <authorList>
            <person name="Imhoff J.F."/>
            <person name="Rahn T."/>
            <person name="Kuenzel S."/>
            <person name="Neulinger S.C."/>
        </authorList>
    </citation>
    <scope>NUCLEOTIDE SEQUENCE</scope>
    <source>
        <strain evidence="1">IM 151</strain>
    </source>
</reference>
<proteinExistence type="predicted"/>
<gene>
    <name evidence="1" type="ORF">CKO43_18930</name>
</gene>
<keyword evidence="2" id="KW-1185">Reference proteome</keyword>
<reference evidence="1" key="2">
    <citation type="journal article" date="2020" name="Microorganisms">
        <title>Osmotic Adaptation and Compatible Solute Biosynthesis of Phototrophic Bacteria as Revealed from Genome Analyses.</title>
        <authorList>
            <person name="Imhoff J.F."/>
            <person name="Rahn T."/>
            <person name="Kunzel S."/>
            <person name="Keller A."/>
            <person name="Neulinger S.C."/>
        </authorList>
    </citation>
    <scope>NUCLEOTIDE SEQUENCE</scope>
    <source>
        <strain evidence="1">IM 151</strain>
    </source>
</reference>
<protein>
    <submittedName>
        <fullName evidence="1">MerR family transcriptional regulator</fullName>
    </submittedName>
</protein>
<dbReference type="Pfam" id="PF13591">
    <property type="entry name" value="MerR_2"/>
    <property type="match status" value="1"/>
</dbReference>
<evidence type="ECO:0000313" key="1">
    <source>
        <dbReference type="EMBL" id="MBK1714840.1"/>
    </source>
</evidence>
<accession>A0ABS1E1M8</accession>
<dbReference type="Proteomes" id="UP001041814">
    <property type="component" value="Unassembled WGS sequence"/>
</dbReference>
<organism evidence="1 2">
    <name type="scientific">Rubrivivax gelatinosus</name>
    <name type="common">Rhodocyclus gelatinosus</name>
    <name type="synonym">Rhodopseudomonas gelatinosa</name>
    <dbReference type="NCBI Taxonomy" id="28068"/>
    <lineage>
        <taxon>Bacteria</taxon>
        <taxon>Pseudomonadati</taxon>
        <taxon>Pseudomonadota</taxon>
        <taxon>Betaproteobacteria</taxon>
        <taxon>Burkholderiales</taxon>
        <taxon>Sphaerotilaceae</taxon>
        <taxon>Rubrivivax</taxon>
    </lineage>
</organism>
<sequence>MRPDVQQRLDEALLLTLDELCRVGTVAPGWVLERVEAGYLQPAAGSGGNWRFDAFALHRVRRLALLERDFDAVPELAALVADLEDEIARLHRRLR</sequence>